<name>A0A1G7UPB9_9BACT</name>
<dbReference type="AlphaFoldDB" id="A0A1G7UPB9"/>
<accession>A0A1G7UPB9</accession>
<proteinExistence type="predicted"/>
<dbReference type="EMBL" id="FNAN01000019">
    <property type="protein sequence ID" value="SDG48959.1"/>
    <property type="molecule type" value="Genomic_DNA"/>
</dbReference>
<gene>
    <name evidence="1" type="ORF">SAMN04487996_11953</name>
</gene>
<keyword evidence="2" id="KW-1185">Reference proteome</keyword>
<organism evidence="1 2">
    <name type="scientific">Dyadobacter soli</name>
    <dbReference type="NCBI Taxonomy" id="659014"/>
    <lineage>
        <taxon>Bacteria</taxon>
        <taxon>Pseudomonadati</taxon>
        <taxon>Bacteroidota</taxon>
        <taxon>Cytophagia</taxon>
        <taxon>Cytophagales</taxon>
        <taxon>Spirosomataceae</taxon>
        <taxon>Dyadobacter</taxon>
    </lineage>
</organism>
<reference evidence="2" key="1">
    <citation type="submission" date="2016-10" db="EMBL/GenBank/DDBJ databases">
        <authorList>
            <person name="Varghese N."/>
            <person name="Submissions S."/>
        </authorList>
    </citation>
    <scope>NUCLEOTIDE SEQUENCE [LARGE SCALE GENOMIC DNA]</scope>
    <source>
        <strain evidence="2">DSM 25329</strain>
    </source>
</reference>
<sequence length="107" mass="12432">MLFLEKFIIPEKFIHFRWLQPTGRCGIRDSIPENFISEKFIHFRWLQPTGRCGIRDSIPEHYAHSVARFCSRMPANVMLGSLIGVFTKCVKRLRSSGLSTTSRHSHL</sequence>
<dbReference type="Proteomes" id="UP000198748">
    <property type="component" value="Unassembled WGS sequence"/>
</dbReference>
<evidence type="ECO:0000313" key="2">
    <source>
        <dbReference type="Proteomes" id="UP000198748"/>
    </source>
</evidence>
<protein>
    <submittedName>
        <fullName evidence="1">Uncharacterized protein</fullName>
    </submittedName>
</protein>
<evidence type="ECO:0000313" key="1">
    <source>
        <dbReference type="EMBL" id="SDG48959.1"/>
    </source>
</evidence>